<dbReference type="PRINTS" id="PR00736">
    <property type="entry name" value="GLHYDRLASE15"/>
</dbReference>
<organism evidence="18 19">
    <name type="scientific">Rhizoctonia solani</name>
    <dbReference type="NCBI Taxonomy" id="456999"/>
    <lineage>
        <taxon>Eukaryota</taxon>
        <taxon>Fungi</taxon>
        <taxon>Dikarya</taxon>
        <taxon>Basidiomycota</taxon>
        <taxon>Agaricomycotina</taxon>
        <taxon>Agaricomycetes</taxon>
        <taxon>Cantharellales</taxon>
        <taxon>Ceratobasidiaceae</taxon>
        <taxon>Rhizoctonia</taxon>
    </lineage>
</organism>
<dbReference type="GO" id="GO:0003723">
    <property type="term" value="F:RNA binding"/>
    <property type="evidence" value="ECO:0007669"/>
    <property type="project" value="UniProtKB-UniRule"/>
</dbReference>
<feature type="chain" id="PRO_5034059483" description="glucan 1,4-alpha-glucosidase" evidence="15">
    <location>
        <begin position="28"/>
        <end position="1082"/>
    </location>
</feature>
<feature type="compositionally biased region" description="Basic and acidic residues" evidence="14">
    <location>
        <begin position="695"/>
        <end position="708"/>
    </location>
</feature>
<feature type="compositionally biased region" description="Gly residues" evidence="14">
    <location>
        <begin position="862"/>
        <end position="883"/>
    </location>
</feature>
<dbReference type="InterPro" id="IPR000165">
    <property type="entry name" value="Glucoamylase"/>
</dbReference>
<dbReference type="InterPro" id="IPR036390">
    <property type="entry name" value="WH_DNA-bd_sf"/>
</dbReference>
<feature type="domain" description="HTH La-type RNA-binding" evidence="16">
    <location>
        <begin position="944"/>
        <end position="1033"/>
    </location>
</feature>
<keyword evidence="7" id="KW-0325">Glycoprotein</keyword>
<dbReference type="SMART" id="SM00715">
    <property type="entry name" value="LA"/>
    <property type="match status" value="1"/>
</dbReference>
<evidence type="ECO:0000259" key="16">
    <source>
        <dbReference type="PROSITE" id="PS50961"/>
    </source>
</evidence>
<dbReference type="PANTHER" id="PTHR31616">
    <property type="entry name" value="TREHALASE"/>
    <property type="match status" value="1"/>
</dbReference>
<evidence type="ECO:0000256" key="4">
    <source>
        <dbReference type="ARBA" id="ARBA00022729"/>
    </source>
</evidence>
<feature type="signal peptide" evidence="15">
    <location>
        <begin position="1"/>
        <end position="27"/>
    </location>
</feature>
<gene>
    <name evidence="18" type="ORF">RDB_LOCUS89209</name>
</gene>
<dbReference type="InterPro" id="IPR008928">
    <property type="entry name" value="6-hairpin_glycosidase_sf"/>
</dbReference>
<dbReference type="EMBL" id="CAJMWQ010001777">
    <property type="protein sequence ID" value="CAE6461776.1"/>
    <property type="molecule type" value="Genomic_DNA"/>
</dbReference>
<dbReference type="GO" id="GO:0000324">
    <property type="term" value="C:fungal-type vacuole"/>
    <property type="evidence" value="ECO:0007669"/>
    <property type="project" value="TreeGrafter"/>
</dbReference>
<dbReference type="InterPro" id="IPR011613">
    <property type="entry name" value="GH15-like"/>
</dbReference>
<feature type="compositionally biased region" description="Low complexity" evidence="14">
    <location>
        <begin position="715"/>
        <end position="728"/>
    </location>
</feature>
<dbReference type="PROSITE" id="PS00820">
    <property type="entry name" value="GLUCOAMYLASE"/>
    <property type="match status" value="1"/>
</dbReference>
<evidence type="ECO:0000256" key="12">
    <source>
        <dbReference type="ARBA" id="ARBA00033473"/>
    </source>
</evidence>
<dbReference type="InterPro" id="IPR013784">
    <property type="entry name" value="Carb-bd-like_fold"/>
</dbReference>
<evidence type="ECO:0000256" key="7">
    <source>
        <dbReference type="ARBA" id="ARBA00023180"/>
    </source>
</evidence>
<evidence type="ECO:0000256" key="10">
    <source>
        <dbReference type="ARBA" id="ARBA00023326"/>
    </source>
</evidence>
<accession>A0A8H3GQX6</accession>
<dbReference type="Gene3D" id="1.10.10.10">
    <property type="entry name" value="Winged helix-like DNA-binding domain superfamily/Winged helix DNA-binding domain"/>
    <property type="match status" value="1"/>
</dbReference>
<evidence type="ECO:0000256" key="6">
    <source>
        <dbReference type="ARBA" id="ARBA00022884"/>
    </source>
</evidence>
<feature type="compositionally biased region" description="Polar residues" evidence="14">
    <location>
        <begin position="623"/>
        <end position="641"/>
    </location>
</feature>
<dbReference type="Proteomes" id="UP000663826">
    <property type="component" value="Unassembled WGS sequence"/>
</dbReference>
<dbReference type="Pfam" id="PF05383">
    <property type="entry name" value="La"/>
    <property type="match status" value="1"/>
</dbReference>
<dbReference type="Pfam" id="PF00686">
    <property type="entry name" value="CBM_20"/>
    <property type="match status" value="1"/>
</dbReference>
<reference evidence="18" key="1">
    <citation type="submission" date="2021-01" db="EMBL/GenBank/DDBJ databases">
        <authorList>
            <person name="Kaushik A."/>
        </authorList>
    </citation>
    <scope>NUCLEOTIDE SEQUENCE</scope>
    <source>
        <strain evidence="18">AG1-1B</strain>
    </source>
</reference>
<dbReference type="InterPro" id="IPR012341">
    <property type="entry name" value="6hp_glycosidase-like_sf"/>
</dbReference>
<dbReference type="SUPFAM" id="SSF48208">
    <property type="entry name" value="Six-hairpin glycosidases"/>
    <property type="match status" value="1"/>
</dbReference>
<evidence type="ECO:0000259" key="17">
    <source>
        <dbReference type="PROSITE" id="PS51166"/>
    </source>
</evidence>
<dbReference type="PROSITE" id="PS51166">
    <property type="entry name" value="CBM20"/>
    <property type="match status" value="1"/>
</dbReference>
<protein>
    <recommendedName>
        <fullName evidence="3">glucan 1,4-alpha-glucosidase</fullName>
        <ecNumber evidence="3">3.2.1.3</ecNumber>
    </recommendedName>
    <alternativeName>
        <fullName evidence="12">1,4-alpha-D-glucan glucohydrolase</fullName>
    </alternativeName>
    <alternativeName>
        <fullName evidence="11">Glucan 1,4-alpha-glucosidase</fullName>
    </alternativeName>
</protein>
<keyword evidence="8" id="KW-0119">Carbohydrate metabolism</keyword>
<dbReference type="Gene3D" id="2.60.40.10">
    <property type="entry name" value="Immunoglobulins"/>
    <property type="match status" value="1"/>
</dbReference>
<dbReference type="SUPFAM" id="SSF49452">
    <property type="entry name" value="Starch-binding domain-like"/>
    <property type="match status" value="1"/>
</dbReference>
<comment type="similarity">
    <text evidence="2">Belongs to the glycosyl hydrolase 15 family.</text>
</comment>
<proteinExistence type="inferred from homology"/>
<feature type="domain" description="CBM20" evidence="17">
    <location>
        <begin position="478"/>
        <end position="581"/>
    </location>
</feature>
<evidence type="ECO:0000256" key="15">
    <source>
        <dbReference type="SAM" id="SignalP"/>
    </source>
</evidence>
<feature type="compositionally biased region" description="Low complexity" evidence="14">
    <location>
        <begin position="582"/>
        <end position="610"/>
    </location>
</feature>
<name>A0A8H3GQX6_9AGAM</name>
<evidence type="ECO:0000313" key="19">
    <source>
        <dbReference type="Proteomes" id="UP000663826"/>
    </source>
</evidence>
<evidence type="ECO:0000256" key="3">
    <source>
        <dbReference type="ARBA" id="ARBA00012593"/>
    </source>
</evidence>
<comment type="caution">
    <text evidence="18">The sequence shown here is derived from an EMBL/GenBank/DDBJ whole genome shotgun (WGS) entry which is preliminary data.</text>
</comment>
<feature type="region of interest" description="Disordered" evidence="14">
    <location>
        <begin position="581"/>
        <end position="787"/>
    </location>
</feature>
<dbReference type="GO" id="GO:0004339">
    <property type="term" value="F:glucan 1,4-alpha-glucosidase activity"/>
    <property type="evidence" value="ECO:0007669"/>
    <property type="project" value="UniProtKB-EC"/>
</dbReference>
<dbReference type="FunFam" id="1.50.10.10:FF:000018">
    <property type="entry name" value="Glucoamylase"/>
    <property type="match status" value="1"/>
</dbReference>
<feature type="region of interest" description="Disordered" evidence="14">
    <location>
        <begin position="842"/>
        <end position="894"/>
    </location>
</feature>
<evidence type="ECO:0000256" key="8">
    <source>
        <dbReference type="ARBA" id="ARBA00023277"/>
    </source>
</evidence>
<evidence type="ECO:0000256" key="2">
    <source>
        <dbReference type="ARBA" id="ARBA00006188"/>
    </source>
</evidence>
<keyword evidence="5" id="KW-0378">Hydrolase</keyword>
<dbReference type="PROSITE" id="PS50961">
    <property type="entry name" value="HTH_LA"/>
    <property type="match status" value="1"/>
</dbReference>
<dbReference type="GO" id="GO:2001070">
    <property type="term" value="F:starch binding"/>
    <property type="evidence" value="ECO:0007669"/>
    <property type="project" value="InterPro"/>
</dbReference>
<keyword evidence="6 13" id="KW-0694">RNA-binding</keyword>
<feature type="compositionally biased region" description="Low complexity" evidence="14">
    <location>
        <begin position="683"/>
        <end position="693"/>
    </location>
</feature>
<evidence type="ECO:0000313" key="18">
    <source>
        <dbReference type="EMBL" id="CAE6461776.1"/>
    </source>
</evidence>
<evidence type="ECO:0000256" key="9">
    <source>
        <dbReference type="ARBA" id="ARBA00023295"/>
    </source>
</evidence>
<dbReference type="InterPro" id="IPR002044">
    <property type="entry name" value="CBM20"/>
</dbReference>
<dbReference type="InterPro" id="IPR046966">
    <property type="entry name" value="Glucoamylase_active_site"/>
</dbReference>
<dbReference type="Pfam" id="PF00723">
    <property type="entry name" value="Glyco_hydro_15"/>
    <property type="match status" value="1"/>
</dbReference>
<keyword evidence="4 15" id="KW-0732">Signal</keyword>
<evidence type="ECO:0000256" key="13">
    <source>
        <dbReference type="PROSITE-ProRule" id="PRU00332"/>
    </source>
</evidence>
<keyword evidence="10" id="KW-0624">Polysaccharide degradation</keyword>
<dbReference type="EC" id="3.2.1.3" evidence="3"/>
<dbReference type="PANTHER" id="PTHR31616:SF12">
    <property type="entry name" value="GLUCOAMYLASE"/>
    <property type="match status" value="1"/>
</dbReference>
<dbReference type="SUPFAM" id="SSF46785">
    <property type="entry name" value="Winged helix' DNA-binding domain"/>
    <property type="match status" value="1"/>
</dbReference>
<dbReference type="AlphaFoldDB" id="A0A8H3GQX6"/>
<evidence type="ECO:0000256" key="5">
    <source>
        <dbReference type="ARBA" id="ARBA00022801"/>
    </source>
</evidence>
<keyword evidence="9" id="KW-0326">Glycosidase</keyword>
<sequence length="1082" mass="118171">MRFALLAFASSALGISVPSWPSTGVDAFQASQYPISKAGILANIGPNGSKDQGAYKGVVIASPSKVDPDYVYTWTRDSALVYKLLVDQYVSGRDNSLLQGIYDWIASQTRLQQVTNPSGTVSAGGLGEPKFNINETEFTGSWGRPQRDGPALRATTFITFANDQLAKNKKSYVQSIWPAIQLDLDYVAQFWNASGYDLWEEVYGSSFFTLAASHRSLRQGATLATKLGYTSLAKKYTAQAVNVLCFLGSFWDPNESYIISNINSANGRTGLDVNSILTSVHNFDSEAGCDNDTFQPCSERALRNHKAVVDSFRSIYVINGNYSEGEAVAVGRYAEDVYYNGNPWYLATFAAAEQLYYATYQWLKLGRIQITSLSLPFFQQIYPSAKVGSYFVVSKDGLEILLAVRKYADQFVLVNQRFLGPNGGLAEQFERATGKPISAVDLTWSYASAITAFDARSFKLPESWGAKGLNHPTGKCQSQPIPKVPVTFNLVSDFQNAFVVGQLAELGVWDPAKAVQLQGTSPNWSVTLQLPISSTFEFKFIRKNADGSIWWESDPNLRYSTPANGTLQAAPLASSRNLYMVSSESSPSTPSTMTSATTFSNDNSNSNKSNGWTEPSADFPTLHDSNLTTKSATNTRSSSLNARDDKDDQPAPLSKKKWVPIPAAEMQAALDQARPPRSHSHSNSRTSSRRNSPGELRRGRRLPDDSYRRRSGFNTPSTTATPALTQPTTPAPPPIRRKSPRSSEPVTAARPIPTPSTSTRFGTIDRLTSPPPDSRPRTDLRPKQHGRFGVSVGVPLAERLARRQAARCPTSTFNDIEDDWTGDGRWNFGIIGTFDRRAPLSRVPQQAHGPAIHSPRARGARGRGGMSRGYRGRGGGGGGGGYYRGSPADPDHLMLPPGPPVGPYNPYEFHPWYMPAVPPMWVPYAPPQPAPTGAPMPMPITQLPYPVDGLRYYVLGQVEYYFSIQNMCQDLYLRQQMDTQGWIPISTIASFNRLRKLTTDLALIRETMQMSSIVEISVDGEKARMSHGGWTQFVLPGAPGGDGDGGLSDTQVAGGMPGVEEASALGLGLVGVEQTQGEEQPE</sequence>
<dbReference type="InterPro" id="IPR006630">
    <property type="entry name" value="La_HTH"/>
</dbReference>
<dbReference type="CDD" id="cd07323">
    <property type="entry name" value="LAM"/>
    <property type="match status" value="1"/>
</dbReference>
<comment type="catalytic activity">
    <reaction evidence="1">
        <text>Hydrolysis of terminal (1-&gt;4)-linked alpha-D-glucose residues successively from non-reducing ends of the chains with release of beta-D-glucose.</text>
        <dbReference type="EC" id="3.2.1.3"/>
    </reaction>
</comment>
<evidence type="ECO:0000256" key="14">
    <source>
        <dbReference type="SAM" id="MobiDB-lite"/>
    </source>
</evidence>
<dbReference type="SMART" id="SM01065">
    <property type="entry name" value="CBM_2"/>
    <property type="match status" value="1"/>
</dbReference>
<dbReference type="GO" id="GO:0000272">
    <property type="term" value="P:polysaccharide catabolic process"/>
    <property type="evidence" value="ECO:0007669"/>
    <property type="project" value="UniProtKB-KW"/>
</dbReference>
<dbReference type="InterPro" id="IPR013783">
    <property type="entry name" value="Ig-like_fold"/>
</dbReference>
<evidence type="ECO:0000256" key="1">
    <source>
        <dbReference type="ARBA" id="ARBA00001863"/>
    </source>
</evidence>
<dbReference type="Gene3D" id="1.50.10.10">
    <property type="match status" value="1"/>
</dbReference>
<dbReference type="InterPro" id="IPR036388">
    <property type="entry name" value="WH-like_DNA-bd_sf"/>
</dbReference>
<evidence type="ECO:0000256" key="11">
    <source>
        <dbReference type="ARBA" id="ARBA00033442"/>
    </source>
</evidence>